<sequence length="36" mass="4094">MNELQKIIGVNSYLLSDEFIDEMLSDLIGDNILLSH</sequence>
<dbReference type="AlphaFoldDB" id="A0A366HYL9"/>
<dbReference type="Proteomes" id="UP000253046">
    <property type="component" value="Unassembled WGS sequence"/>
</dbReference>
<gene>
    <name evidence="1" type="ORF">DES54_1749</name>
</gene>
<accession>A0A366HYL9</accession>
<evidence type="ECO:0000313" key="2">
    <source>
        <dbReference type="Proteomes" id="UP000253046"/>
    </source>
</evidence>
<proteinExistence type="predicted"/>
<keyword evidence="2" id="KW-1185">Reference proteome</keyword>
<comment type="caution">
    <text evidence="1">The sequence shown here is derived from an EMBL/GenBank/DDBJ whole genome shotgun (WGS) entry which is preliminary data.</text>
</comment>
<organism evidence="1 2">
    <name type="scientific">Brenneria salicis ATCC 15712 = DSM 30166</name>
    <dbReference type="NCBI Taxonomy" id="714314"/>
    <lineage>
        <taxon>Bacteria</taxon>
        <taxon>Pseudomonadati</taxon>
        <taxon>Pseudomonadota</taxon>
        <taxon>Gammaproteobacteria</taxon>
        <taxon>Enterobacterales</taxon>
        <taxon>Pectobacteriaceae</taxon>
        <taxon>Brenneria</taxon>
    </lineage>
</organism>
<evidence type="ECO:0000313" key="1">
    <source>
        <dbReference type="EMBL" id="RBP57208.1"/>
    </source>
</evidence>
<protein>
    <submittedName>
        <fullName evidence="1">Uncharacterized protein</fullName>
    </submittedName>
</protein>
<dbReference type="EMBL" id="QNRY01000074">
    <property type="protein sequence ID" value="RBP57208.1"/>
    <property type="molecule type" value="Genomic_DNA"/>
</dbReference>
<name>A0A366HYL9_9GAMM</name>
<reference evidence="1 2" key="1">
    <citation type="submission" date="2018-06" db="EMBL/GenBank/DDBJ databases">
        <title>Genomic Encyclopedia of Type Strains, Phase IV (KMG-IV): sequencing the most valuable type-strain genomes for metagenomic binning, comparative biology and taxonomic classification.</title>
        <authorList>
            <person name="Goeker M."/>
        </authorList>
    </citation>
    <scope>NUCLEOTIDE SEQUENCE [LARGE SCALE GENOMIC DNA]</scope>
    <source>
        <strain evidence="1 2">DSM 30166</strain>
    </source>
</reference>